<proteinExistence type="predicted"/>
<dbReference type="Proteomes" id="UP000078512">
    <property type="component" value="Unassembled WGS sequence"/>
</dbReference>
<sequence length="69" mass="7837">MGESVPEVESTFHRLHMCVVCESPRVGSEAVYPRCTCRNVEGREEKEKERNSMVVWPSGQLDVIGWIEG</sequence>
<name>A0A197JN14_9FUNG</name>
<evidence type="ECO:0000313" key="2">
    <source>
        <dbReference type="Proteomes" id="UP000078512"/>
    </source>
</evidence>
<dbReference type="AlphaFoldDB" id="A0A197JN14"/>
<dbReference type="EMBL" id="KV442068">
    <property type="protein sequence ID" value="OAQ26358.1"/>
    <property type="molecule type" value="Genomic_DNA"/>
</dbReference>
<gene>
    <name evidence="1" type="ORF">K457DRAFT_140511</name>
</gene>
<accession>A0A197JN14</accession>
<organism evidence="1 2">
    <name type="scientific">Linnemannia elongata AG-77</name>
    <dbReference type="NCBI Taxonomy" id="1314771"/>
    <lineage>
        <taxon>Eukaryota</taxon>
        <taxon>Fungi</taxon>
        <taxon>Fungi incertae sedis</taxon>
        <taxon>Mucoromycota</taxon>
        <taxon>Mortierellomycotina</taxon>
        <taxon>Mortierellomycetes</taxon>
        <taxon>Mortierellales</taxon>
        <taxon>Mortierellaceae</taxon>
        <taxon>Linnemannia</taxon>
    </lineage>
</organism>
<evidence type="ECO:0000313" key="1">
    <source>
        <dbReference type="EMBL" id="OAQ26358.1"/>
    </source>
</evidence>
<keyword evidence="2" id="KW-1185">Reference proteome</keyword>
<reference evidence="1 2" key="1">
    <citation type="submission" date="2016-05" db="EMBL/GenBank/DDBJ databases">
        <title>Genome sequencing reveals origins of a unique bacterial endosymbiosis in the earliest lineages of terrestrial Fungi.</title>
        <authorList>
            <consortium name="DOE Joint Genome Institute"/>
            <person name="Uehling J."/>
            <person name="Gryganskyi A."/>
            <person name="Hameed K."/>
            <person name="Tschaplinski T."/>
            <person name="Misztal P."/>
            <person name="Wu S."/>
            <person name="Desiro A."/>
            <person name="Vande Pol N."/>
            <person name="Du Z.-Y."/>
            <person name="Zienkiewicz A."/>
            <person name="Zienkiewicz K."/>
            <person name="Morin E."/>
            <person name="Tisserant E."/>
            <person name="Splivallo R."/>
            <person name="Hainaut M."/>
            <person name="Henrissat B."/>
            <person name="Ohm R."/>
            <person name="Kuo A."/>
            <person name="Yan J."/>
            <person name="Lipzen A."/>
            <person name="Nolan M."/>
            <person name="Labutti K."/>
            <person name="Barry K."/>
            <person name="Goldstein A."/>
            <person name="Labbe J."/>
            <person name="Schadt C."/>
            <person name="Tuskan G."/>
            <person name="Grigoriev I."/>
            <person name="Martin F."/>
            <person name="Vilgalys R."/>
            <person name="Bonito G."/>
        </authorList>
    </citation>
    <scope>NUCLEOTIDE SEQUENCE [LARGE SCALE GENOMIC DNA]</scope>
    <source>
        <strain evidence="1 2">AG-77</strain>
    </source>
</reference>
<protein>
    <submittedName>
        <fullName evidence="1">Uncharacterized protein</fullName>
    </submittedName>
</protein>